<evidence type="ECO:0000259" key="1">
    <source>
        <dbReference type="Pfam" id="PF01170"/>
    </source>
</evidence>
<accession>T0Z3N6</accession>
<keyword evidence="2" id="KW-0808">Transferase</keyword>
<dbReference type="InterPro" id="IPR000241">
    <property type="entry name" value="RlmKL-like_Mtase"/>
</dbReference>
<dbReference type="Gene3D" id="3.40.50.150">
    <property type="entry name" value="Vaccinia Virus protein VP39"/>
    <property type="match status" value="1"/>
</dbReference>
<dbReference type="GO" id="GO:0032259">
    <property type="term" value="P:methylation"/>
    <property type="evidence" value="ECO:0007669"/>
    <property type="project" value="UniProtKB-KW"/>
</dbReference>
<protein>
    <submittedName>
        <fullName evidence="2">RNA methylase</fullName>
    </submittedName>
</protein>
<dbReference type="GO" id="GO:0008168">
    <property type="term" value="F:methyltransferase activity"/>
    <property type="evidence" value="ECO:0007669"/>
    <property type="project" value="UniProtKB-KW"/>
</dbReference>
<reference evidence="2" key="2">
    <citation type="journal article" date="2014" name="ISME J.">
        <title>Microbial stratification in low pH oxic and suboxic macroscopic growths along an acid mine drainage.</title>
        <authorList>
            <person name="Mendez-Garcia C."/>
            <person name="Mesa V."/>
            <person name="Sprenger R.R."/>
            <person name="Richter M."/>
            <person name="Diez M.S."/>
            <person name="Solano J."/>
            <person name="Bargiela R."/>
            <person name="Golyshina O.V."/>
            <person name="Manteca A."/>
            <person name="Ramos J.L."/>
            <person name="Gallego J.R."/>
            <person name="Llorente I."/>
            <person name="Martins Dos Santos V.A."/>
            <person name="Jensen O.N."/>
            <person name="Pelaez A.I."/>
            <person name="Sanchez J."/>
            <person name="Ferrer M."/>
        </authorList>
    </citation>
    <scope>NUCLEOTIDE SEQUENCE</scope>
</reference>
<name>T0Z3N6_9ZZZZ</name>
<comment type="caution">
    <text evidence="2">The sequence shown here is derived from an EMBL/GenBank/DDBJ whole genome shotgun (WGS) entry which is preliminary data.</text>
</comment>
<dbReference type="AlphaFoldDB" id="T0Z3N6"/>
<feature type="domain" description="Ribosomal RNA large subunit methyltransferase K/L-like methyltransferase" evidence="1">
    <location>
        <begin position="4"/>
        <end position="110"/>
    </location>
</feature>
<organism evidence="2">
    <name type="scientific">mine drainage metagenome</name>
    <dbReference type="NCBI Taxonomy" id="410659"/>
    <lineage>
        <taxon>unclassified sequences</taxon>
        <taxon>metagenomes</taxon>
        <taxon>ecological metagenomes</taxon>
    </lineage>
</organism>
<gene>
    <name evidence="2" type="ORF">B2A_11137</name>
</gene>
<sequence>NDASLVMVKGARLNLKYYSIDGRIYNSDIRNLKIDDKIDAIVSDLPYGRNSPLLGDIESLYEAAFTRFSELLDRGRYCIVIVGNERLLSYVNDFSIVDLVKIKVHNSLTRSFVVLRKN</sequence>
<reference evidence="2" key="1">
    <citation type="submission" date="2013-08" db="EMBL/GenBank/DDBJ databases">
        <authorList>
            <person name="Mendez C."/>
            <person name="Richter M."/>
            <person name="Ferrer M."/>
            <person name="Sanchez J."/>
        </authorList>
    </citation>
    <scope>NUCLEOTIDE SEQUENCE</scope>
</reference>
<keyword evidence="2" id="KW-0489">Methyltransferase</keyword>
<feature type="non-terminal residue" evidence="2">
    <location>
        <position position="1"/>
    </location>
</feature>
<dbReference type="EMBL" id="AUZZ01008031">
    <property type="protein sequence ID" value="EQD39708.1"/>
    <property type="molecule type" value="Genomic_DNA"/>
</dbReference>
<evidence type="ECO:0000313" key="2">
    <source>
        <dbReference type="EMBL" id="EQD39708.1"/>
    </source>
</evidence>
<dbReference type="SUPFAM" id="SSF53335">
    <property type="entry name" value="S-adenosyl-L-methionine-dependent methyltransferases"/>
    <property type="match status" value="1"/>
</dbReference>
<proteinExistence type="predicted"/>
<dbReference type="InterPro" id="IPR029063">
    <property type="entry name" value="SAM-dependent_MTases_sf"/>
</dbReference>
<dbReference type="Pfam" id="PF01170">
    <property type="entry name" value="UPF0020"/>
    <property type="match status" value="1"/>
</dbReference>